<dbReference type="Pfam" id="PF19127">
    <property type="entry name" value="Choline_bind_3"/>
    <property type="match status" value="1"/>
</dbReference>
<evidence type="ECO:0000256" key="1">
    <source>
        <dbReference type="ARBA" id="ARBA00007164"/>
    </source>
</evidence>
<keyword evidence="3" id="KW-0677">Repeat</keyword>
<keyword evidence="13" id="KW-1185">Reference proteome</keyword>
<name>A0AAE3E8I5_9FIRM</name>
<dbReference type="PANTHER" id="PTHR21581">
    <property type="entry name" value="D-ALANYL-D-ALANINE CARBOXYPEPTIDASE"/>
    <property type="match status" value="1"/>
</dbReference>
<dbReference type="GO" id="GO:0008360">
    <property type="term" value="P:regulation of cell shape"/>
    <property type="evidence" value="ECO:0007669"/>
    <property type="project" value="UniProtKB-KW"/>
</dbReference>
<evidence type="ECO:0000259" key="11">
    <source>
        <dbReference type="Pfam" id="PF00768"/>
    </source>
</evidence>
<evidence type="ECO:0000256" key="3">
    <source>
        <dbReference type="ARBA" id="ARBA00022737"/>
    </source>
</evidence>
<gene>
    <name evidence="12" type="ORF">LKD48_15915</name>
</gene>
<dbReference type="PROSITE" id="PS51257">
    <property type="entry name" value="PROKAR_LIPOPROTEIN"/>
    <property type="match status" value="1"/>
</dbReference>
<comment type="similarity">
    <text evidence="1 10">Belongs to the peptidase S11 family.</text>
</comment>
<evidence type="ECO:0000313" key="12">
    <source>
        <dbReference type="EMBL" id="MCC2223086.1"/>
    </source>
</evidence>
<keyword evidence="2" id="KW-0732">Signal</keyword>
<dbReference type="Proteomes" id="UP001198200">
    <property type="component" value="Unassembled WGS sequence"/>
</dbReference>
<dbReference type="EMBL" id="JAJEQN010000070">
    <property type="protein sequence ID" value="MCC2223086.1"/>
    <property type="molecule type" value="Genomic_DNA"/>
</dbReference>
<evidence type="ECO:0000256" key="7">
    <source>
        <dbReference type="ARBA" id="ARBA00023316"/>
    </source>
</evidence>
<dbReference type="GO" id="GO:0071555">
    <property type="term" value="P:cell wall organization"/>
    <property type="evidence" value="ECO:0007669"/>
    <property type="project" value="UniProtKB-KW"/>
</dbReference>
<dbReference type="RefSeq" id="WP_308732582.1">
    <property type="nucleotide sequence ID" value="NZ_JAJEQN010000070.1"/>
</dbReference>
<dbReference type="PANTHER" id="PTHR21581:SF6">
    <property type="entry name" value="TRAFFICKING PROTEIN PARTICLE COMPLEX SUBUNIT 12"/>
    <property type="match status" value="1"/>
</dbReference>
<keyword evidence="6" id="KW-0573">Peptidoglycan synthesis</keyword>
<dbReference type="Pfam" id="PF00768">
    <property type="entry name" value="Peptidase_S11"/>
    <property type="match status" value="1"/>
</dbReference>
<dbReference type="InterPro" id="IPR018337">
    <property type="entry name" value="Cell_wall/Cho-bd_repeat"/>
</dbReference>
<feature type="domain" description="Peptidase S11 D-alanyl-D-alanine carboxypeptidase A N-terminal" evidence="11">
    <location>
        <begin position="50"/>
        <end position="285"/>
    </location>
</feature>
<evidence type="ECO:0000256" key="4">
    <source>
        <dbReference type="ARBA" id="ARBA00022801"/>
    </source>
</evidence>
<evidence type="ECO:0000313" key="13">
    <source>
        <dbReference type="Proteomes" id="UP001198200"/>
    </source>
</evidence>
<evidence type="ECO:0000256" key="6">
    <source>
        <dbReference type="ARBA" id="ARBA00022984"/>
    </source>
</evidence>
<protein>
    <submittedName>
        <fullName evidence="12">Serine hydrolase</fullName>
    </submittedName>
</protein>
<feature type="binding site" evidence="9">
    <location>
        <position position="255"/>
    </location>
    <ligand>
        <name>substrate</name>
    </ligand>
</feature>
<feature type="active site" description="Acyl-ester intermediate" evidence="8">
    <location>
        <position position="84"/>
    </location>
</feature>
<evidence type="ECO:0000256" key="10">
    <source>
        <dbReference type="RuleBase" id="RU004016"/>
    </source>
</evidence>
<keyword evidence="4 12" id="KW-0378">Hydrolase</keyword>
<accession>A0AAE3E8I5</accession>
<dbReference type="Gene3D" id="2.10.270.20">
    <property type="match status" value="1"/>
</dbReference>
<feature type="active site" description="Proton acceptor" evidence="8">
    <location>
        <position position="87"/>
    </location>
</feature>
<proteinExistence type="inferred from homology"/>
<keyword evidence="5" id="KW-0133">Cell shape</keyword>
<dbReference type="PRINTS" id="PR00725">
    <property type="entry name" value="DADACBPTASE1"/>
</dbReference>
<dbReference type="GO" id="GO:0009252">
    <property type="term" value="P:peptidoglycan biosynthetic process"/>
    <property type="evidence" value="ECO:0007669"/>
    <property type="project" value="UniProtKB-KW"/>
</dbReference>
<dbReference type="Gene3D" id="2.60.40.3760">
    <property type="match status" value="1"/>
</dbReference>
<comment type="caution">
    <text evidence="12">The sequence shown here is derived from an EMBL/GenBank/DDBJ whole genome shotgun (WGS) entry which is preliminary data.</text>
</comment>
<evidence type="ECO:0000256" key="8">
    <source>
        <dbReference type="PIRSR" id="PIRSR618044-1"/>
    </source>
</evidence>
<dbReference type="InterPro" id="IPR018044">
    <property type="entry name" value="Peptidase_S11"/>
</dbReference>
<dbReference type="Gene3D" id="2.10.270.10">
    <property type="entry name" value="Cholin Binding"/>
    <property type="match status" value="1"/>
</dbReference>
<dbReference type="GO" id="GO:0009002">
    <property type="term" value="F:serine-type D-Ala-D-Ala carboxypeptidase activity"/>
    <property type="evidence" value="ECO:0007669"/>
    <property type="project" value="InterPro"/>
</dbReference>
<dbReference type="SUPFAM" id="SSF69360">
    <property type="entry name" value="Cell wall binding repeat"/>
    <property type="match status" value="1"/>
</dbReference>
<dbReference type="Gene3D" id="3.40.710.10">
    <property type="entry name" value="DD-peptidase/beta-lactamase superfamily"/>
    <property type="match status" value="1"/>
</dbReference>
<organism evidence="12 13">
    <name type="scientific">Anthropogastromicrobium aceti</name>
    <dbReference type="NCBI Taxonomy" id="2981768"/>
    <lineage>
        <taxon>Bacteria</taxon>
        <taxon>Bacillati</taxon>
        <taxon>Bacillota</taxon>
        <taxon>Clostridia</taxon>
        <taxon>Lachnospirales</taxon>
        <taxon>Lachnospiraceae</taxon>
        <taxon>Anthropogastromicrobium</taxon>
    </lineage>
</organism>
<feature type="active site" evidence="8">
    <location>
        <position position="145"/>
    </location>
</feature>
<dbReference type="SUPFAM" id="SSF56601">
    <property type="entry name" value="beta-lactamase/transpeptidase-like"/>
    <property type="match status" value="1"/>
</dbReference>
<sequence length="523" mass="56969">MRLNKKSLLLGVIVLLLSCIVGSSAKNGSFLETVQASMVRENDSDQSQDQPGIGVSALGYCVMNADTGEIVLQKNADEKLHPASITKIMTLLVTVEQCKNLDSVTTVSENALNQIAPLSSTLHPMPKPGEQFTIRDLLYGLTMCSGNECANILAEAVCGDIDSFVELMNERAKEAGAKNTHFSNPHGLDADDHLTTAYDMALIMKAALKNPAAKEILSAKTYTIPETAYTSKRNMTSGHKMVSGEFECEGVYAGKPGYTRLAQSTLVTAAKRDDVDLIAVVMKSDSGISYEDTSLLLDNAYAKINDWGTTGGFNVYHPRVTQIDDAGFTVTWDVGSDAVRAEFPVWIEYDSTDVLTKGSLEVTSDTISYHVSLLDHAGKNGVYTVQAYVYNASGESKVCSIKVLSGVGDKKGFVNWNGATYYVHENGALGLQWQELEEGCYYFDYTTAQMVTGWVGSDTKFYLDPDGKLHTGWLKLDGKQYYFYQAGDMATGKMTIGNGEYYFDENGVLQSGFAIPQAPSLYE</sequence>
<evidence type="ECO:0000256" key="9">
    <source>
        <dbReference type="PIRSR" id="PIRSR618044-2"/>
    </source>
</evidence>
<evidence type="ECO:0000256" key="2">
    <source>
        <dbReference type="ARBA" id="ARBA00022729"/>
    </source>
</evidence>
<dbReference type="InterPro" id="IPR012338">
    <property type="entry name" value="Beta-lactam/transpept-like"/>
</dbReference>
<evidence type="ECO:0000256" key="5">
    <source>
        <dbReference type="ARBA" id="ARBA00022960"/>
    </source>
</evidence>
<dbReference type="GO" id="GO:0006508">
    <property type="term" value="P:proteolysis"/>
    <property type="evidence" value="ECO:0007669"/>
    <property type="project" value="InterPro"/>
</dbReference>
<dbReference type="InterPro" id="IPR001967">
    <property type="entry name" value="Peptidase_S11_N"/>
</dbReference>
<keyword evidence="7" id="KW-0961">Cell wall biogenesis/degradation</keyword>
<dbReference type="AlphaFoldDB" id="A0AAE3E8I5"/>
<reference evidence="12 13" key="1">
    <citation type="submission" date="2021-10" db="EMBL/GenBank/DDBJ databases">
        <title>Anaerobic single-cell dispensing facilitates the cultivation of human gut bacteria.</title>
        <authorList>
            <person name="Afrizal A."/>
        </authorList>
    </citation>
    <scope>NUCLEOTIDE SEQUENCE [LARGE SCALE GENOMIC DNA]</scope>
    <source>
        <strain evidence="12 13">CLA-AA-H224</strain>
    </source>
</reference>